<dbReference type="RefSeq" id="XP_030982247.1">
    <property type="nucleotide sequence ID" value="XM_031125469.1"/>
</dbReference>
<dbReference type="KEGG" id="pgri:PgNI_05438"/>
<gene>
    <name evidence="2" type="ORF">PgNI_05438</name>
</gene>
<proteinExistence type="predicted"/>
<protein>
    <recommendedName>
        <fullName evidence="3">F-box domain-containing protein</fullName>
    </recommendedName>
</protein>
<name>A0A6P8B4X8_PYRGI</name>
<accession>A0A6P8B4X8</accession>
<keyword evidence="1" id="KW-1185">Reference proteome</keyword>
<evidence type="ECO:0000313" key="1">
    <source>
        <dbReference type="Proteomes" id="UP000515153"/>
    </source>
</evidence>
<reference evidence="2" key="3">
    <citation type="submission" date="2025-08" db="UniProtKB">
        <authorList>
            <consortium name="RefSeq"/>
        </authorList>
    </citation>
    <scope>IDENTIFICATION</scope>
    <source>
        <strain evidence="2">NI907</strain>
    </source>
</reference>
<dbReference type="Proteomes" id="UP000515153">
    <property type="component" value="Chromosome I"/>
</dbReference>
<sequence length="589" mass="66887">MMLGAKRINILDLPAEVLFHIFSIVKFDSPFDLDGLHYFENLTQNTSDIKSLRLVCRTFASTCNPLLLPVVSCSLLDPEATDINKLEKISQNGDFSSSVRVVHVRLGFYDPVIAASLGNLALYLSWAWEEFVTEQHGIPFGRVSKIVRGWTLENQTDYESLQILRPIYNEYKRRYLLQLELHRSGSALRRLAQAMARMPAATRLVLDDEQPCASSRLGPLMLASLGKAYGPNYDDLSCLAAPMSWLDCWQLKTKFDRSPFDECRPPIDILINLPVMIHRAGIRLTGFRVLNLQIPSYVPAWDMLDRAEEMADPVDLAKPAELIEACRSLKVLEITPEYWLGGCMRSGGKYMAAAHNRSCFSWPVRDPTRRLRPWTLFFDIVRCMLSETLRQIHLDSPILPFNPIIEGFWPPSLDLHFEFDFGQRMFADHPTPDLEVLHLSNTDIGVPFGLGALLRGAGRLREVRLSDVQVGPLASLDGHPSEDGWAWLIQVLREVFPRMYQNWSATGSSRSDVVPSANLVLLEHISWMEYTGSPTRLETLAKSLFEDKLDHGFTAVENYIRGAADINPLVEAYERYPVDDWDNYSTFAF</sequence>
<dbReference type="GeneID" id="41960378"/>
<evidence type="ECO:0000313" key="2">
    <source>
        <dbReference type="RefSeq" id="XP_030982247.1"/>
    </source>
</evidence>
<dbReference type="AlphaFoldDB" id="A0A6P8B4X8"/>
<reference evidence="1 2" key="1">
    <citation type="journal article" date="2019" name="Mol. Biol. Evol.">
        <title>Blast fungal genomes show frequent chromosomal changes, gene gains and losses, and effector gene turnover.</title>
        <authorList>
            <person name="Gomez Luciano L.B."/>
            <person name="Jason Tsai I."/>
            <person name="Chuma I."/>
            <person name="Tosa Y."/>
            <person name="Chen Y.H."/>
            <person name="Li J.Y."/>
            <person name="Li M.Y."/>
            <person name="Jade Lu M.Y."/>
            <person name="Nakayashiki H."/>
            <person name="Li W.H."/>
        </authorList>
    </citation>
    <scope>NUCLEOTIDE SEQUENCE [LARGE SCALE GENOMIC DNA]</scope>
    <source>
        <strain evidence="1 2">NI907</strain>
    </source>
</reference>
<organism evidence="1 2">
    <name type="scientific">Pyricularia grisea</name>
    <name type="common">Crabgrass-specific blast fungus</name>
    <name type="synonym">Magnaporthe grisea</name>
    <dbReference type="NCBI Taxonomy" id="148305"/>
    <lineage>
        <taxon>Eukaryota</taxon>
        <taxon>Fungi</taxon>
        <taxon>Dikarya</taxon>
        <taxon>Ascomycota</taxon>
        <taxon>Pezizomycotina</taxon>
        <taxon>Sordariomycetes</taxon>
        <taxon>Sordariomycetidae</taxon>
        <taxon>Magnaporthales</taxon>
        <taxon>Pyriculariaceae</taxon>
        <taxon>Pyricularia</taxon>
    </lineage>
</organism>
<evidence type="ECO:0008006" key="3">
    <source>
        <dbReference type="Google" id="ProtNLM"/>
    </source>
</evidence>
<reference evidence="2" key="2">
    <citation type="submission" date="2019-10" db="EMBL/GenBank/DDBJ databases">
        <authorList>
            <consortium name="NCBI Genome Project"/>
        </authorList>
    </citation>
    <scope>NUCLEOTIDE SEQUENCE</scope>
    <source>
        <strain evidence="2">NI907</strain>
    </source>
</reference>